<comment type="subcellular location">
    <subcellularLocation>
        <location evidence="2 15">Cytoplasm</location>
    </subcellularLocation>
</comment>
<evidence type="ECO:0000256" key="7">
    <source>
        <dbReference type="ARBA" id="ARBA00022664"/>
    </source>
</evidence>
<keyword evidence="14 15" id="KW-0694">RNA-binding</keyword>
<dbReference type="GO" id="GO:0003725">
    <property type="term" value="F:double-stranded RNA binding"/>
    <property type="evidence" value="ECO:0007669"/>
    <property type="project" value="TreeGrafter"/>
</dbReference>
<keyword evidence="10 15" id="KW-0479">Metal-binding</keyword>
<comment type="cofactor">
    <cofactor evidence="15">
        <name>Mg(2+)</name>
        <dbReference type="ChEBI" id="CHEBI:18420"/>
    </cofactor>
</comment>
<dbReference type="InterPro" id="IPR011907">
    <property type="entry name" value="RNase_III"/>
</dbReference>
<feature type="compositionally biased region" description="Basic and acidic residues" evidence="16">
    <location>
        <begin position="246"/>
        <end position="261"/>
    </location>
</feature>
<keyword evidence="7 15" id="KW-0507">mRNA processing</keyword>
<evidence type="ECO:0000256" key="16">
    <source>
        <dbReference type="SAM" id="MobiDB-lite"/>
    </source>
</evidence>
<dbReference type="PROSITE" id="PS50142">
    <property type="entry name" value="RNASE_3_2"/>
    <property type="match status" value="1"/>
</dbReference>
<dbReference type="Proteomes" id="UP000309215">
    <property type="component" value="Unassembled WGS sequence"/>
</dbReference>
<dbReference type="SMART" id="SM00535">
    <property type="entry name" value="RIBOc"/>
    <property type="match status" value="1"/>
</dbReference>
<feature type="binding site" evidence="15">
    <location>
        <position position="46"/>
    </location>
    <ligand>
        <name>Mg(2+)</name>
        <dbReference type="ChEBI" id="CHEBI:18420"/>
    </ligand>
</feature>
<evidence type="ECO:0000256" key="9">
    <source>
        <dbReference type="ARBA" id="ARBA00022722"/>
    </source>
</evidence>
<dbReference type="SUPFAM" id="SSF54768">
    <property type="entry name" value="dsRNA-binding domain-like"/>
    <property type="match status" value="1"/>
</dbReference>
<keyword evidence="11 15" id="KW-0255">Endonuclease</keyword>
<dbReference type="SUPFAM" id="SSF69065">
    <property type="entry name" value="RNase III domain-like"/>
    <property type="match status" value="1"/>
</dbReference>
<comment type="caution">
    <text evidence="19">The sequence shown here is derived from an EMBL/GenBank/DDBJ whole genome shotgun (WGS) entry which is preliminary data.</text>
</comment>
<keyword evidence="12 15" id="KW-0378">Hydrolase</keyword>
<comment type="subunit">
    <text evidence="4 15">Homodimer.</text>
</comment>
<dbReference type="EC" id="3.1.26.3" evidence="15"/>
<dbReference type="GO" id="GO:0019843">
    <property type="term" value="F:rRNA binding"/>
    <property type="evidence" value="ECO:0007669"/>
    <property type="project" value="UniProtKB-KW"/>
</dbReference>
<dbReference type="InterPro" id="IPR036389">
    <property type="entry name" value="RNase_III_sf"/>
</dbReference>
<dbReference type="EMBL" id="SSMQ01000009">
    <property type="protein sequence ID" value="TKD09739.1"/>
    <property type="molecule type" value="Genomic_DNA"/>
</dbReference>
<evidence type="ECO:0000256" key="1">
    <source>
        <dbReference type="ARBA" id="ARBA00000109"/>
    </source>
</evidence>
<evidence type="ECO:0000256" key="5">
    <source>
        <dbReference type="ARBA" id="ARBA00022490"/>
    </source>
</evidence>
<dbReference type="FunFam" id="3.30.160.20:FF:000003">
    <property type="entry name" value="Ribonuclease 3"/>
    <property type="match status" value="1"/>
</dbReference>
<reference evidence="19 20" key="1">
    <citation type="submission" date="2019-04" db="EMBL/GenBank/DDBJ databases">
        <authorList>
            <person name="Li Y."/>
            <person name="Wang J."/>
        </authorList>
    </citation>
    <scope>NUCLEOTIDE SEQUENCE [LARGE SCALE GENOMIC DNA]</scope>
    <source>
        <strain evidence="19 20">DSM 14668</strain>
    </source>
</reference>
<evidence type="ECO:0000256" key="15">
    <source>
        <dbReference type="HAMAP-Rule" id="MF_00104"/>
    </source>
</evidence>
<evidence type="ECO:0000256" key="12">
    <source>
        <dbReference type="ARBA" id="ARBA00022801"/>
    </source>
</evidence>
<dbReference type="GO" id="GO:0010468">
    <property type="term" value="P:regulation of gene expression"/>
    <property type="evidence" value="ECO:0007669"/>
    <property type="project" value="TreeGrafter"/>
</dbReference>
<keyword evidence="8 15" id="KW-0819">tRNA processing</keyword>
<dbReference type="GO" id="GO:0006397">
    <property type="term" value="P:mRNA processing"/>
    <property type="evidence" value="ECO:0007669"/>
    <property type="project" value="UniProtKB-UniRule"/>
</dbReference>
<feature type="region of interest" description="Disordered" evidence="16">
    <location>
        <begin position="236"/>
        <end position="261"/>
    </location>
</feature>
<feature type="binding site" evidence="15">
    <location>
        <position position="122"/>
    </location>
    <ligand>
        <name>Mg(2+)</name>
        <dbReference type="ChEBI" id="CHEBI:18420"/>
    </ligand>
</feature>
<dbReference type="GO" id="GO:0042802">
    <property type="term" value="F:identical protein binding"/>
    <property type="evidence" value="ECO:0007669"/>
    <property type="project" value="UniProtKB-ARBA"/>
</dbReference>
<dbReference type="PANTHER" id="PTHR11207">
    <property type="entry name" value="RIBONUCLEASE III"/>
    <property type="match status" value="1"/>
</dbReference>
<evidence type="ECO:0000256" key="3">
    <source>
        <dbReference type="ARBA" id="ARBA00010183"/>
    </source>
</evidence>
<dbReference type="GO" id="GO:0004525">
    <property type="term" value="F:ribonuclease III activity"/>
    <property type="evidence" value="ECO:0007669"/>
    <property type="project" value="UniProtKB-UniRule"/>
</dbReference>
<dbReference type="CDD" id="cd10845">
    <property type="entry name" value="DSRM_RNAse_III_family"/>
    <property type="match status" value="1"/>
</dbReference>
<dbReference type="PROSITE" id="PS50137">
    <property type="entry name" value="DS_RBD"/>
    <property type="match status" value="1"/>
</dbReference>
<keyword evidence="5 15" id="KW-0963">Cytoplasm</keyword>
<feature type="domain" description="DRBM" evidence="17">
    <location>
        <begin position="161"/>
        <end position="230"/>
    </location>
</feature>
<feature type="domain" description="RNase III" evidence="18">
    <location>
        <begin position="21"/>
        <end position="133"/>
    </location>
</feature>
<dbReference type="InterPro" id="IPR014720">
    <property type="entry name" value="dsRBD_dom"/>
</dbReference>
<keyword evidence="9 15" id="KW-0540">Nuclease</keyword>
<comment type="similarity">
    <text evidence="3">Belongs to the ribonuclease III family.</text>
</comment>
<keyword evidence="20" id="KW-1185">Reference proteome</keyword>
<dbReference type="InterPro" id="IPR000999">
    <property type="entry name" value="RNase_III_dom"/>
</dbReference>
<feature type="active site" evidence="15">
    <location>
        <position position="50"/>
    </location>
</feature>
<sequence>MDSPREALLSRLGLSGELPHLEEALTHPSFSNEQRKGACADNQRLEFLGDAVLGLCVAELLMQRFPGADEGELSRMRAALVNPTPLAAWARSVELGAALRLGRGAQAAGERDRTNVLADAVEAMMGALYLDRGFDAARLFVHAVIAEPLALLTEGPQRMRDPKSELQERVQATGGTSPRYRVVRVEGPPHHRDFTVVVEIDERIVGEGQGRSKKLAEQEAARAAILSLWSGDVNVEEAVSSGSNESEVRPSNEALPRTEDA</sequence>
<evidence type="ECO:0000256" key="8">
    <source>
        <dbReference type="ARBA" id="ARBA00022694"/>
    </source>
</evidence>
<dbReference type="AlphaFoldDB" id="A0A4U1JEX4"/>
<evidence type="ECO:0000256" key="11">
    <source>
        <dbReference type="ARBA" id="ARBA00022759"/>
    </source>
</evidence>
<organism evidence="19 20">
    <name type="scientific">Polyangium fumosum</name>
    <dbReference type="NCBI Taxonomy" id="889272"/>
    <lineage>
        <taxon>Bacteria</taxon>
        <taxon>Pseudomonadati</taxon>
        <taxon>Myxococcota</taxon>
        <taxon>Polyangia</taxon>
        <taxon>Polyangiales</taxon>
        <taxon>Polyangiaceae</taxon>
        <taxon>Polyangium</taxon>
    </lineage>
</organism>
<dbReference type="Gene3D" id="3.30.160.20">
    <property type="match status" value="1"/>
</dbReference>
<dbReference type="PANTHER" id="PTHR11207:SF0">
    <property type="entry name" value="RIBONUCLEASE 3"/>
    <property type="match status" value="1"/>
</dbReference>
<dbReference type="FunFam" id="1.10.1520.10:FF:000001">
    <property type="entry name" value="Ribonuclease 3"/>
    <property type="match status" value="1"/>
</dbReference>
<name>A0A4U1JEX4_9BACT</name>
<accession>A0A4U1JEX4</accession>
<dbReference type="GO" id="GO:0008033">
    <property type="term" value="P:tRNA processing"/>
    <property type="evidence" value="ECO:0007669"/>
    <property type="project" value="UniProtKB-KW"/>
</dbReference>
<feature type="binding site" evidence="15">
    <location>
        <position position="119"/>
    </location>
    <ligand>
        <name>Mg(2+)</name>
        <dbReference type="ChEBI" id="CHEBI:18420"/>
    </ligand>
</feature>
<dbReference type="NCBIfam" id="TIGR02191">
    <property type="entry name" value="RNaseIII"/>
    <property type="match status" value="1"/>
</dbReference>
<protein>
    <recommendedName>
        <fullName evidence="15">Ribonuclease 3</fullName>
        <ecNumber evidence="15">3.1.26.3</ecNumber>
    </recommendedName>
    <alternativeName>
        <fullName evidence="15">Ribonuclease III</fullName>
        <shortName evidence="15">RNase III</shortName>
    </alternativeName>
</protein>
<evidence type="ECO:0000256" key="13">
    <source>
        <dbReference type="ARBA" id="ARBA00022842"/>
    </source>
</evidence>
<dbReference type="GO" id="GO:0005737">
    <property type="term" value="C:cytoplasm"/>
    <property type="evidence" value="ECO:0007669"/>
    <property type="project" value="UniProtKB-SubCell"/>
</dbReference>
<keyword evidence="15" id="KW-0699">rRNA-binding</keyword>
<evidence type="ECO:0000259" key="18">
    <source>
        <dbReference type="PROSITE" id="PS50142"/>
    </source>
</evidence>
<dbReference type="CDD" id="cd00593">
    <property type="entry name" value="RIBOc"/>
    <property type="match status" value="1"/>
</dbReference>
<evidence type="ECO:0000256" key="2">
    <source>
        <dbReference type="ARBA" id="ARBA00004496"/>
    </source>
</evidence>
<comment type="catalytic activity">
    <reaction evidence="1 15">
        <text>Endonucleolytic cleavage to 5'-phosphomonoester.</text>
        <dbReference type="EC" id="3.1.26.3"/>
    </reaction>
</comment>
<evidence type="ECO:0000313" key="19">
    <source>
        <dbReference type="EMBL" id="TKD09739.1"/>
    </source>
</evidence>
<dbReference type="Gene3D" id="1.10.1520.10">
    <property type="entry name" value="Ribonuclease III domain"/>
    <property type="match status" value="1"/>
</dbReference>
<dbReference type="HAMAP" id="MF_00104">
    <property type="entry name" value="RNase_III"/>
    <property type="match status" value="1"/>
</dbReference>
<feature type="active site" evidence="15">
    <location>
        <position position="122"/>
    </location>
</feature>
<evidence type="ECO:0000256" key="14">
    <source>
        <dbReference type="ARBA" id="ARBA00022884"/>
    </source>
</evidence>
<keyword evidence="6 15" id="KW-0698">rRNA processing</keyword>
<comment type="function">
    <text evidence="15">Digests double-stranded RNA. Involved in the processing of primary rRNA transcript to yield the immediate precursors to the large and small rRNAs (23S and 16S). Processes some mRNAs, and tRNAs when they are encoded in the rRNA operon. Processes pre-crRNA and tracrRNA of type II CRISPR loci if present in the organism.</text>
</comment>
<dbReference type="GO" id="GO:0006364">
    <property type="term" value="P:rRNA processing"/>
    <property type="evidence" value="ECO:0007669"/>
    <property type="project" value="UniProtKB-UniRule"/>
</dbReference>
<evidence type="ECO:0000256" key="6">
    <source>
        <dbReference type="ARBA" id="ARBA00022552"/>
    </source>
</evidence>
<dbReference type="Pfam" id="PF14622">
    <property type="entry name" value="Ribonucleas_3_3"/>
    <property type="match status" value="1"/>
</dbReference>
<proteinExistence type="inferred from homology"/>
<evidence type="ECO:0000256" key="10">
    <source>
        <dbReference type="ARBA" id="ARBA00022723"/>
    </source>
</evidence>
<dbReference type="SMART" id="SM00358">
    <property type="entry name" value="DSRM"/>
    <property type="match status" value="1"/>
</dbReference>
<dbReference type="GO" id="GO:0046872">
    <property type="term" value="F:metal ion binding"/>
    <property type="evidence" value="ECO:0007669"/>
    <property type="project" value="UniProtKB-KW"/>
</dbReference>
<keyword evidence="13 15" id="KW-0460">Magnesium</keyword>
<dbReference type="RefSeq" id="WP_136928963.1">
    <property type="nucleotide sequence ID" value="NZ_SSMQ01000009.1"/>
</dbReference>
<gene>
    <name evidence="15 19" type="primary">rnc</name>
    <name evidence="19" type="ORF">E8A74_11270</name>
</gene>
<dbReference type="Pfam" id="PF00035">
    <property type="entry name" value="dsrm"/>
    <property type="match status" value="1"/>
</dbReference>
<evidence type="ECO:0000259" key="17">
    <source>
        <dbReference type="PROSITE" id="PS50137"/>
    </source>
</evidence>
<evidence type="ECO:0000313" key="20">
    <source>
        <dbReference type="Proteomes" id="UP000309215"/>
    </source>
</evidence>
<dbReference type="PROSITE" id="PS00517">
    <property type="entry name" value="RNASE_3_1"/>
    <property type="match status" value="1"/>
</dbReference>
<evidence type="ECO:0000256" key="4">
    <source>
        <dbReference type="ARBA" id="ARBA00011738"/>
    </source>
</evidence>
<dbReference type="OrthoDB" id="9805026at2"/>